<dbReference type="Proteomes" id="UP000012317">
    <property type="component" value="Unassembled WGS sequence"/>
</dbReference>
<dbReference type="InterPro" id="IPR015943">
    <property type="entry name" value="WD40/YVTN_repeat-like_dom_sf"/>
</dbReference>
<organism evidence="2 3">
    <name type="scientific">Psychroflexus gondwanensis ACAM 44</name>
    <dbReference type="NCBI Taxonomy" id="1189619"/>
    <lineage>
        <taxon>Bacteria</taxon>
        <taxon>Pseudomonadati</taxon>
        <taxon>Bacteroidota</taxon>
        <taxon>Flavobacteriia</taxon>
        <taxon>Flavobacteriales</taxon>
        <taxon>Flavobacteriaceae</taxon>
        <taxon>Psychroflexus</taxon>
    </lineage>
</organism>
<evidence type="ECO:0000313" key="2">
    <source>
        <dbReference type="EMBL" id="EMY80784.1"/>
    </source>
</evidence>
<comment type="caution">
    <text evidence="2">The sequence shown here is derived from an EMBL/GenBank/DDBJ whole genome shotgun (WGS) entry which is preliminary data.</text>
</comment>
<evidence type="ECO:0000256" key="1">
    <source>
        <dbReference type="SAM" id="SignalP"/>
    </source>
</evidence>
<dbReference type="STRING" id="1189619.pgond44_09486"/>
<dbReference type="Pfam" id="PF13585">
    <property type="entry name" value="CHU_C"/>
    <property type="match status" value="1"/>
</dbReference>
<dbReference type="EMBL" id="APLF01000009">
    <property type="protein sequence ID" value="EMY80784.1"/>
    <property type="molecule type" value="Genomic_DNA"/>
</dbReference>
<dbReference type="SUPFAM" id="SSF75011">
    <property type="entry name" value="3-carboxy-cis,cis-mucoante lactonizing enzyme"/>
    <property type="match status" value="1"/>
</dbReference>
<dbReference type="eggNOG" id="COG3391">
    <property type="taxonomic scope" value="Bacteria"/>
</dbReference>
<dbReference type="AlphaFoldDB" id="N1WUH8"/>
<dbReference type="RefSeq" id="WP_003440672.1">
    <property type="nucleotide sequence ID" value="NZ_APLF01000009.1"/>
</dbReference>
<keyword evidence="3" id="KW-1185">Reference proteome</keyword>
<dbReference type="PATRIC" id="fig|1189619.4.peg.1954"/>
<proteinExistence type="predicted"/>
<feature type="signal peptide" evidence="1">
    <location>
        <begin position="1"/>
        <end position="18"/>
    </location>
</feature>
<sequence length="1124" mass="125046">MHKVIISIFLLSFWGALAQGEANNWYFGFNAGITFNTNPPTALSNGQLSTNEGCSSISDANGNLLIYTDGRTIWNRNHQIMSNADYFNGTGLNGDPSSTSSGLIVPHPTNPNLYFVFTIDEPHHENANAYPSRGPADRNGNSIPLYTDTNQGVPEADDGFNNGLNYSVVDLSLDGGLGNVIPSERNNELITYDPSDSEQIKYKASEKITAVRGRDCNSVWVITHFRNKFYTFFIDQAGIDETPVISEVPPLLEVDNYRRAAIGYLKASPLGDKLLIAHNTTNFDQSGTQDAGDGNVYVYDFDNLTGTVTNPLELIAGVNAYGVEFSQDGTKAYATVEDTSNKIYQWDLNSTDISNSITSITNLGLPRTALQLGPDGKIYHSIINTSTLGVINNPNELGTASNYSQSSSQGAISLNGRIATFGLPPFIQSLFNKRIPIVDTPTDEVIEQVSLCDIYSYTLSYDDIPGASYVWKKDGIILPGETENFLDITVPLNSIFPLQENYSLEVDLNTGDCPLIGVARITFNKSPEYNDTELIACKEVQEDFATFDLTEIKTILADDAQVDPNEINLIFYRRFEDAELENNPIPTSPSFINSEGLESLFAKAITFGVCTSIVEVELTIQEFPDVNLDDELVIYCMEDFPNPTTIKPLDENEDPSLYQYLWSTGETSPFLEINSAGEYSVNIRFVGEDCPVTKIFNVEESLPTFNSETINLCDTYQYTIEMNEFNQASFSWFENGTLIPNETSSSLTISIPEDTAFPVSNTYILEVDLEDGSCLKTWEYNVDFNFSPDYNSVELETCKDFDLGYGIFNLTSSIDLLVDGVSGISSNNIDITFYEFESDAINGLNEISNPQNFENRNNLNRIYAVITGFESCETLVEIGLFTFDFPSINIENEFLTYCLEDFPNPIVIDALSGNQNLSNYQFLWSTDETSQTLEINQAGAYSVEIIDSNSGCSLIKEFEVIESNLADFEVNVEDSSRDNKSIEITLNPSSLGIYEYALNEPINFQESNRFENLNPGIYTVYVRDQLGCGISQKTVSVLGIMEFFTPNGDGINDIWKISGLSGTNQENIQLAVYDRYGKLLSSFTSKDRGWDGTYNSENMPTDDYWFRIQFSDGRVETGNFTLKR</sequence>
<dbReference type="Gene3D" id="2.130.10.10">
    <property type="entry name" value="YVTN repeat-like/Quinoprotein amine dehydrogenase"/>
    <property type="match status" value="1"/>
</dbReference>
<reference evidence="2 3" key="1">
    <citation type="journal article" date="2014" name="Genome Biol. Evol.">
        <title>Extensive gene acquisition in the extremely psychrophilic bacterial species Psychroflexus torquis and the link to sea-ice ecosystem specialism.</title>
        <authorList>
            <person name="Feng S."/>
            <person name="Powell S.M."/>
            <person name="Wilson R."/>
            <person name="Bowman J.P."/>
        </authorList>
    </citation>
    <scope>NUCLEOTIDE SEQUENCE [LARGE SCALE GENOMIC DNA]</scope>
    <source>
        <strain evidence="2 3">ACAM 44</strain>
    </source>
</reference>
<evidence type="ECO:0000313" key="3">
    <source>
        <dbReference type="Proteomes" id="UP000012317"/>
    </source>
</evidence>
<dbReference type="NCBIfam" id="TIGR04131">
    <property type="entry name" value="Bac_Flav_CTERM"/>
    <property type="match status" value="1"/>
</dbReference>
<name>N1WUH8_9FLAO</name>
<feature type="chain" id="PRO_5004113041" evidence="1">
    <location>
        <begin position="19"/>
        <end position="1124"/>
    </location>
</feature>
<accession>N1WUH8</accession>
<protein>
    <submittedName>
        <fullName evidence="2">Cell surface protein, putative</fullName>
    </submittedName>
</protein>
<dbReference type="InterPro" id="IPR026341">
    <property type="entry name" value="T9SS_type_B"/>
</dbReference>
<keyword evidence="1" id="KW-0732">Signal</keyword>
<gene>
    <name evidence="2" type="ORF">pgond44_09486</name>
</gene>